<dbReference type="GO" id="GO:0008237">
    <property type="term" value="F:metallopeptidase activity"/>
    <property type="evidence" value="ECO:0007669"/>
    <property type="project" value="InterPro"/>
</dbReference>
<feature type="chain" id="PRO_5040196611" evidence="1">
    <location>
        <begin position="18"/>
        <end position="343"/>
    </location>
</feature>
<dbReference type="Gene3D" id="3.40.390.10">
    <property type="entry name" value="Collagenase (Catalytic Domain)"/>
    <property type="match status" value="1"/>
</dbReference>
<dbReference type="EMBL" id="CALLCH030000009">
    <property type="protein sequence ID" value="CAI4213832.1"/>
    <property type="molecule type" value="Genomic_DNA"/>
</dbReference>
<dbReference type="AlphaFoldDB" id="A0A9P1H1T0"/>
<organism evidence="2 3">
    <name type="scientific">Parascedosporium putredinis</name>
    <dbReference type="NCBI Taxonomy" id="1442378"/>
    <lineage>
        <taxon>Eukaryota</taxon>
        <taxon>Fungi</taxon>
        <taxon>Dikarya</taxon>
        <taxon>Ascomycota</taxon>
        <taxon>Pezizomycotina</taxon>
        <taxon>Sordariomycetes</taxon>
        <taxon>Hypocreomycetidae</taxon>
        <taxon>Microascales</taxon>
        <taxon>Microascaceae</taxon>
        <taxon>Parascedosporium</taxon>
    </lineage>
</organism>
<dbReference type="OrthoDB" id="4804857at2759"/>
<reference evidence="2" key="1">
    <citation type="submission" date="2022-11" db="EMBL/GenBank/DDBJ databases">
        <authorList>
            <person name="Scott C."/>
            <person name="Bruce N."/>
        </authorList>
    </citation>
    <scope>NUCLEOTIDE SEQUENCE</scope>
</reference>
<evidence type="ECO:0000256" key="1">
    <source>
        <dbReference type="SAM" id="SignalP"/>
    </source>
</evidence>
<keyword evidence="3" id="KW-1185">Reference proteome</keyword>
<protein>
    <submittedName>
        <fullName evidence="2">Uncharacterized protein</fullName>
    </submittedName>
</protein>
<keyword evidence="1" id="KW-0732">Signal</keyword>
<sequence>MKTSAFFLLPLIQSALAIGFYAIDANCNDAEKAGIEKAMGAAIDRAKAARDRLSNPDDLTDRAFKVVFGESWSQKGLQDQINFAKNFMGAIADIGREPVTTPQAFLWRPSGGRNWDNIEIWCSADDKRFVAIEGATDERGEQLWEDAIAIMNRPQWENKGVELRRHGHRGEVYQPPDGLDMDAEAVTRRYENKIDPNRPATSDNLRSGGRAASIDVFKTWRDQWSAKGWPILTREFVEKARLPEELSKIEEEWKKQTDKEFRQVEALMMPEHVMLHELFHTKHGGRKQDKGTLDHPDCYGFSCVTAIKQTQNADSMAYLGLLLQLLDWGYMVNADGVIIKHAV</sequence>
<dbReference type="InterPro" id="IPR024079">
    <property type="entry name" value="MetalloPept_cat_dom_sf"/>
</dbReference>
<feature type="signal peptide" evidence="1">
    <location>
        <begin position="1"/>
        <end position="17"/>
    </location>
</feature>
<name>A0A9P1H1T0_9PEZI</name>
<gene>
    <name evidence="2" type="ORF">PPNO1_LOCUS3577</name>
</gene>
<evidence type="ECO:0000313" key="2">
    <source>
        <dbReference type="EMBL" id="CAI4213832.1"/>
    </source>
</evidence>
<proteinExistence type="predicted"/>
<accession>A0A9P1H1T0</accession>
<dbReference type="Proteomes" id="UP000838763">
    <property type="component" value="Unassembled WGS sequence"/>
</dbReference>
<evidence type="ECO:0000313" key="3">
    <source>
        <dbReference type="Proteomes" id="UP000838763"/>
    </source>
</evidence>
<comment type="caution">
    <text evidence="2">The sequence shown here is derived from an EMBL/GenBank/DDBJ whole genome shotgun (WGS) entry which is preliminary data.</text>
</comment>